<dbReference type="AlphaFoldDB" id="A0A2S9Y065"/>
<evidence type="ECO:0000313" key="3">
    <source>
        <dbReference type="Proteomes" id="UP000237968"/>
    </source>
</evidence>
<comment type="caution">
    <text evidence="2">The sequence shown here is derived from an EMBL/GenBank/DDBJ whole genome shotgun (WGS) entry which is preliminary data.</text>
</comment>
<evidence type="ECO:0000313" key="2">
    <source>
        <dbReference type="EMBL" id="PRP98518.1"/>
    </source>
</evidence>
<keyword evidence="3" id="KW-1185">Reference proteome</keyword>
<evidence type="ECO:0000256" key="1">
    <source>
        <dbReference type="SAM" id="MobiDB-lite"/>
    </source>
</evidence>
<accession>A0A2S9Y065</accession>
<feature type="region of interest" description="Disordered" evidence="1">
    <location>
        <begin position="1"/>
        <end position="29"/>
    </location>
</feature>
<feature type="region of interest" description="Disordered" evidence="1">
    <location>
        <begin position="180"/>
        <end position="222"/>
    </location>
</feature>
<dbReference type="EMBL" id="PVNK01000145">
    <property type="protein sequence ID" value="PRP98518.1"/>
    <property type="molecule type" value="Genomic_DNA"/>
</dbReference>
<proteinExistence type="predicted"/>
<feature type="region of interest" description="Disordered" evidence="1">
    <location>
        <begin position="273"/>
        <end position="347"/>
    </location>
</feature>
<feature type="compositionally biased region" description="Low complexity" evidence="1">
    <location>
        <begin position="181"/>
        <end position="193"/>
    </location>
</feature>
<sequence>MRRDGADAGVTPDQGRAQLEPEPGPDAVAQLDGHQRVEPEQLQRIIEADPLAGVAGDRRELVDHVGAEQLGPAADPGLGQRRDEGRVGAVLGLGVELGEDRRVGERQRRLAPTPEVEAHRYRVLDLAGHDERERALDIVAVERHDPIELRGPINLLRREPERPPVAHEARAEAVERRGLCPGPAAEQPVPAAAQRKQGEPGVDGRGVELPGPSEGRGEGRLAGRELALGRPRARLVRAVELGEVQEADDPTLARGDRRGDRLLIVERERRPFNRRASLGQPASSLARQARVGPGDPHDRAALEARPGVGDRGRPRVPDLDDQLAGVGTASHGLEGLAGRGDRHDAARDCLDLPLGPARRAALE</sequence>
<reference evidence="2 3" key="1">
    <citation type="submission" date="2018-03" db="EMBL/GenBank/DDBJ databases">
        <title>Draft Genome Sequences of the Obligatory Marine Myxobacteria Enhygromyxa salina SWB005.</title>
        <authorList>
            <person name="Poehlein A."/>
            <person name="Moghaddam J.A."/>
            <person name="Harms H."/>
            <person name="Alanjari M."/>
            <person name="Koenig G.M."/>
            <person name="Daniel R."/>
            <person name="Schaeberle T.F."/>
        </authorList>
    </citation>
    <scope>NUCLEOTIDE SEQUENCE [LARGE SCALE GENOMIC DNA]</scope>
    <source>
        <strain evidence="2 3">SWB005</strain>
    </source>
</reference>
<feature type="compositionally biased region" description="Basic and acidic residues" evidence="1">
    <location>
        <begin position="295"/>
        <end position="318"/>
    </location>
</feature>
<dbReference type="Proteomes" id="UP000237968">
    <property type="component" value="Unassembled WGS sequence"/>
</dbReference>
<name>A0A2S9Y065_9BACT</name>
<protein>
    <submittedName>
        <fullName evidence="2">Uncharacterized protein</fullName>
    </submittedName>
</protein>
<organism evidence="2 3">
    <name type="scientific">Enhygromyxa salina</name>
    <dbReference type="NCBI Taxonomy" id="215803"/>
    <lineage>
        <taxon>Bacteria</taxon>
        <taxon>Pseudomonadati</taxon>
        <taxon>Myxococcota</taxon>
        <taxon>Polyangia</taxon>
        <taxon>Nannocystales</taxon>
        <taxon>Nannocystaceae</taxon>
        <taxon>Enhygromyxa</taxon>
    </lineage>
</organism>
<gene>
    <name evidence="2" type="ORF">ENSA5_29880</name>
</gene>